<evidence type="ECO:0000256" key="3">
    <source>
        <dbReference type="ARBA" id="ARBA00022553"/>
    </source>
</evidence>
<evidence type="ECO:0000313" key="11">
    <source>
        <dbReference type="EMBL" id="PWW34668.1"/>
    </source>
</evidence>
<dbReference type="SMART" id="SM00342">
    <property type="entry name" value="HTH_ARAC"/>
    <property type="match status" value="1"/>
</dbReference>
<evidence type="ECO:0000256" key="1">
    <source>
        <dbReference type="ARBA" id="ARBA00004496"/>
    </source>
</evidence>
<feature type="modified residue" description="4-aspartylphosphate" evidence="8">
    <location>
        <position position="55"/>
    </location>
</feature>
<dbReference type="InterPro" id="IPR051552">
    <property type="entry name" value="HptR"/>
</dbReference>
<dbReference type="InterPro" id="IPR001789">
    <property type="entry name" value="Sig_transdc_resp-reg_receiver"/>
</dbReference>
<comment type="subcellular location">
    <subcellularLocation>
        <location evidence="1">Cytoplasm</location>
    </subcellularLocation>
</comment>
<dbReference type="InterPro" id="IPR011006">
    <property type="entry name" value="CheY-like_superfamily"/>
</dbReference>
<evidence type="ECO:0000256" key="2">
    <source>
        <dbReference type="ARBA" id="ARBA00022490"/>
    </source>
</evidence>
<dbReference type="PANTHER" id="PTHR42713">
    <property type="entry name" value="HISTIDINE KINASE-RELATED"/>
    <property type="match status" value="1"/>
</dbReference>
<evidence type="ECO:0000256" key="7">
    <source>
        <dbReference type="ARBA" id="ARBA00023163"/>
    </source>
</evidence>
<evidence type="ECO:0000259" key="10">
    <source>
        <dbReference type="PROSITE" id="PS50110"/>
    </source>
</evidence>
<dbReference type="SMART" id="SM00448">
    <property type="entry name" value="REC"/>
    <property type="match status" value="1"/>
</dbReference>
<feature type="domain" description="Response regulatory" evidence="10">
    <location>
        <begin position="3"/>
        <end position="121"/>
    </location>
</feature>
<evidence type="ECO:0000256" key="6">
    <source>
        <dbReference type="ARBA" id="ARBA00023125"/>
    </source>
</evidence>
<keyword evidence="4" id="KW-0902">Two-component regulatory system</keyword>
<dbReference type="SUPFAM" id="SSF52172">
    <property type="entry name" value="CheY-like"/>
    <property type="match status" value="1"/>
</dbReference>
<dbReference type="GO" id="GO:0003700">
    <property type="term" value="F:DNA-binding transcription factor activity"/>
    <property type="evidence" value="ECO:0007669"/>
    <property type="project" value="InterPro"/>
</dbReference>
<dbReference type="EMBL" id="QGTZ01000014">
    <property type="protein sequence ID" value="PWW34668.1"/>
    <property type="molecule type" value="Genomic_DNA"/>
</dbReference>
<dbReference type="Proteomes" id="UP000247078">
    <property type="component" value="Unassembled WGS sequence"/>
</dbReference>
<organism evidence="11 12">
    <name type="scientific">Paenibacillus pabuli</name>
    <dbReference type="NCBI Taxonomy" id="1472"/>
    <lineage>
        <taxon>Bacteria</taxon>
        <taxon>Bacillati</taxon>
        <taxon>Bacillota</taxon>
        <taxon>Bacilli</taxon>
        <taxon>Bacillales</taxon>
        <taxon>Paenibacillaceae</taxon>
        <taxon>Paenibacillus</taxon>
    </lineage>
</organism>
<dbReference type="PANTHER" id="PTHR42713:SF3">
    <property type="entry name" value="TRANSCRIPTIONAL REGULATORY PROTEIN HPTR"/>
    <property type="match status" value="1"/>
</dbReference>
<evidence type="ECO:0000259" key="9">
    <source>
        <dbReference type="PROSITE" id="PS01124"/>
    </source>
</evidence>
<protein>
    <submittedName>
        <fullName evidence="11">Two-component system response regulator YesN</fullName>
    </submittedName>
</protein>
<accession>A0A855XMI8</accession>
<dbReference type="GO" id="GO:0005737">
    <property type="term" value="C:cytoplasm"/>
    <property type="evidence" value="ECO:0007669"/>
    <property type="project" value="UniProtKB-SubCell"/>
</dbReference>
<keyword evidence="6" id="KW-0238">DNA-binding</keyword>
<dbReference type="AlphaFoldDB" id="A0A855XMI8"/>
<dbReference type="Gene3D" id="1.10.10.60">
    <property type="entry name" value="Homeodomain-like"/>
    <property type="match status" value="2"/>
</dbReference>
<keyword evidence="7" id="KW-0804">Transcription</keyword>
<name>A0A855XMI8_9BACL</name>
<dbReference type="SUPFAM" id="SSF46689">
    <property type="entry name" value="Homeodomain-like"/>
    <property type="match status" value="2"/>
</dbReference>
<dbReference type="Pfam" id="PF12833">
    <property type="entry name" value="HTH_18"/>
    <property type="match status" value="1"/>
</dbReference>
<dbReference type="RefSeq" id="WP_110001694.1">
    <property type="nucleotide sequence ID" value="NZ_QGTZ01000014.1"/>
</dbReference>
<sequence length="534" mass="61666">MINVLIVDDEPFIRQGLQLLMDWESCGYQICGQASNGLQALECIRAVHPDLVIADIKMPEMDGMELARTLYEQYGGEIKLILLSGFYEFEYAKQAIKYQVNDYILKPIVKTELVQVLEEFRISFDARTEEKRHQQEKDRIIMAQHMQSILLGSADKESVANVQPSYQSANFLRCMLIEATGETAGRAECETDWCSRVEASVGEPFKGQVLKPFTGEKNAVLLILTDLMLKEEAIALEEYIGRLHGELNQGQESAVAFYIGKEVQRVEELYESYQSCGKMKSLRFFTTSGPMYYFEHMNTEIFTKQPGQREKQLFDGLIKSIEQQQMDELRSHAEAIFQFFLNERIEPGIVRIQLHYLAYNLLELVKGETGPPDSGLMQSAFLQMNYAMLSMEANIENLWEFSRLCAEKLKEQQKWNAMGVLARIEAFIHEHYRENISLKLLGEQFYMNSAYLGQIFKKHYALSFNDYLNQLRVEEAARLLRRTDQRVYEIATAVGYRDSDYFINRFEKIMDETPAQYRKRAQAAYAADSTSCTP</sequence>
<proteinExistence type="predicted"/>
<dbReference type="InterPro" id="IPR018062">
    <property type="entry name" value="HTH_AraC-typ_CS"/>
</dbReference>
<keyword evidence="3 8" id="KW-0597">Phosphoprotein</keyword>
<dbReference type="Gene3D" id="3.40.50.2300">
    <property type="match status" value="1"/>
</dbReference>
<dbReference type="Pfam" id="PF00072">
    <property type="entry name" value="Response_reg"/>
    <property type="match status" value="1"/>
</dbReference>
<dbReference type="PROSITE" id="PS00041">
    <property type="entry name" value="HTH_ARAC_FAMILY_1"/>
    <property type="match status" value="1"/>
</dbReference>
<dbReference type="InterPro" id="IPR018060">
    <property type="entry name" value="HTH_AraC"/>
</dbReference>
<evidence type="ECO:0000313" key="12">
    <source>
        <dbReference type="Proteomes" id="UP000247078"/>
    </source>
</evidence>
<dbReference type="CDD" id="cd17536">
    <property type="entry name" value="REC_YesN-like"/>
    <property type="match status" value="1"/>
</dbReference>
<reference evidence="11 12" key="1">
    <citation type="submission" date="2018-05" db="EMBL/GenBank/DDBJ databases">
        <title>Freshwater and sediment microbial communities from various areas in North America, analyzing microbe dynamics in response to fracking.</title>
        <authorList>
            <person name="Lamendella R."/>
        </authorList>
    </citation>
    <scope>NUCLEOTIDE SEQUENCE [LARGE SCALE GENOMIC DNA]</scope>
    <source>
        <strain evidence="11 12">DB-3</strain>
    </source>
</reference>
<evidence type="ECO:0000256" key="5">
    <source>
        <dbReference type="ARBA" id="ARBA00023015"/>
    </source>
</evidence>
<dbReference type="GO" id="GO:0000160">
    <property type="term" value="P:phosphorelay signal transduction system"/>
    <property type="evidence" value="ECO:0007669"/>
    <property type="project" value="UniProtKB-KW"/>
</dbReference>
<keyword evidence="2" id="KW-0963">Cytoplasm</keyword>
<gene>
    <name evidence="11" type="ORF">DET56_11445</name>
</gene>
<evidence type="ECO:0000256" key="8">
    <source>
        <dbReference type="PROSITE-ProRule" id="PRU00169"/>
    </source>
</evidence>
<comment type="caution">
    <text evidence="11">The sequence shown here is derived from an EMBL/GenBank/DDBJ whole genome shotgun (WGS) entry which is preliminary data.</text>
</comment>
<keyword evidence="5" id="KW-0805">Transcription regulation</keyword>
<dbReference type="GO" id="GO:0043565">
    <property type="term" value="F:sequence-specific DNA binding"/>
    <property type="evidence" value="ECO:0007669"/>
    <property type="project" value="InterPro"/>
</dbReference>
<feature type="domain" description="HTH araC/xylS-type" evidence="9">
    <location>
        <begin position="422"/>
        <end position="520"/>
    </location>
</feature>
<dbReference type="InterPro" id="IPR009057">
    <property type="entry name" value="Homeodomain-like_sf"/>
</dbReference>
<dbReference type="PROSITE" id="PS50110">
    <property type="entry name" value="RESPONSE_REGULATORY"/>
    <property type="match status" value="1"/>
</dbReference>
<dbReference type="PROSITE" id="PS01124">
    <property type="entry name" value="HTH_ARAC_FAMILY_2"/>
    <property type="match status" value="1"/>
</dbReference>
<evidence type="ECO:0000256" key="4">
    <source>
        <dbReference type="ARBA" id="ARBA00023012"/>
    </source>
</evidence>